<feature type="compositionally biased region" description="Low complexity" evidence="11">
    <location>
        <begin position="871"/>
        <end position="887"/>
    </location>
</feature>
<protein>
    <submittedName>
        <fullName evidence="13">Uncharacterized protein</fullName>
    </submittedName>
</protein>
<evidence type="ECO:0000256" key="8">
    <source>
        <dbReference type="ARBA" id="ARBA00022824"/>
    </source>
</evidence>
<evidence type="ECO:0000256" key="5">
    <source>
        <dbReference type="ARBA" id="ARBA00022475"/>
    </source>
</evidence>
<feature type="compositionally biased region" description="Polar residues" evidence="11">
    <location>
        <begin position="721"/>
        <end position="730"/>
    </location>
</feature>
<feature type="compositionally biased region" description="Polar residues" evidence="11">
    <location>
        <begin position="503"/>
        <end position="519"/>
    </location>
</feature>
<dbReference type="InterPro" id="IPR017191">
    <property type="entry name" value="Junctophilin"/>
</dbReference>
<feature type="region of interest" description="Disordered" evidence="11">
    <location>
        <begin position="1"/>
        <end position="25"/>
    </location>
</feature>
<keyword evidence="5" id="KW-1003">Cell membrane</keyword>
<keyword evidence="9 12" id="KW-1133">Transmembrane helix</keyword>
<evidence type="ECO:0000256" key="3">
    <source>
        <dbReference type="ARBA" id="ARBA00004236"/>
    </source>
</evidence>
<dbReference type="SMART" id="SM00698">
    <property type="entry name" value="MORN"/>
    <property type="match status" value="7"/>
</dbReference>
<feature type="region of interest" description="Disordered" evidence="11">
    <location>
        <begin position="751"/>
        <end position="785"/>
    </location>
</feature>
<keyword evidence="8" id="KW-0256">Endoplasmic reticulum</keyword>
<dbReference type="FunFam" id="2.20.110.10:FF:000001">
    <property type="entry name" value="Junctophilin"/>
    <property type="match status" value="1"/>
</dbReference>
<proteinExistence type="inferred from homology"/>
<evidence type="ECO:0000256" key="4">
    <source>
        <dbReference type="ARBA" id="ARBA00008599"/>
    </source>
</evidence>
<evidence type="ECO:0000256" key="7">
    <source>
        <dbReference type="ARBA" id="ARBA00022737"/>
    </source>
</evidence>
<keyword evidence="7" id="KW-0677">Repeat</keyword>
<feature type="compositionally biased region" description="Polar residues" evidence="11">
    <location>
        <begin position="676"/>
        <end position="704"/>
    </location>
</feature>
<name>A0A7R8W5U6_9CRUS</name>
<feature type="region of interest" description="Disordered" evidence="11">
    <location>
        <begin position="645"/>
        <end position="664"/>
    </location>
</feature>
<evidence type="ECO:0000256" key="12">
    <source>
        <dbReference type="SAM" id="Phobius"/>
    </source>
</evidence>
<comment type="similarity">
    <text evidence="4">Belongs to the junctophilin family.</text>
</comment>
<evidence type="ECO:0000256" key="6">
    <source>
        <dbReference type="ARBA" id="ARBA00022692"/>
    </source>
</evidence>
<accession>A0A7R8W5U6</accession>
<feature type="compositionally biased region" description="Basic and acidic residues" evidence="11">
    <location>
        <begin position="521"/>
        <end position="547"/>
    </location>
</feature>
<evidence type="ECO:0000256" key="9">
    <source>
        <dbReference type="ARBA" id="ARBA00022989"/>
    </source>
</evidence>
<feature type="compositionally biased region" description="Polar residues" evidence="11">
    <location>
        <begin position="179"/>
        <end position="188"/>
    </location>
</feature>
<dbReference type="GO" id="GO:0005886">
    <property type="term" value="C:plasma membrane"/>
    <property type="evidence" value="ECO:0007669"/>
    <property type="project" value="UniProtKB-SubCell"/>
</dbReference>
<feature type="compositionally biased region" description="Low complexity" evidence="11">
    <location>
        <begin position="844"/>
        <end position="860"/>
    </location>
</feature>
<feature type="compositionally biased region" description="Basic residues" evidence="11">
    <location>
        <begin position="240"/>
        <end position="249"/>
    </location>
</feature>
<reference evidence="13" key="1">
    <citation type="submission" date="2020-11" db="EMBL/GenBank/DDBJ databases">
        <authorList>
            <person name="Tran Van P."/>
        </authorList>
    </citation>
    <scope>NUCLEOTIDE SEQUENCE</scope>
</reference>
<dbReference type="PANTHER" id="PTHR23085:SF16">
    <property type="entry name" value="GH28348P"/>
    <property type="match status" value="1"/>
</dbReference>
<feature type="compositionally biased region" description="Basic and acidic residues" evidence="11">
    <location>
        <begin position="801"/>
        <end position="813"/>
    </location>
</feature>
<dbReference type="FunFam" id="2.20.110.10:FF:000013">
    <property type="entry name" value="Putative Junctophilin-1"/>
    <property type="match status" value="1"/>
</dbReference>
<dbReference type="OrthoDB" id="284854at2759"/>
<dbReference type="InterPro" id="IPR003409">
    <property type="entry name" value="MORN"/>
</dbReference>
<dbReference type="EMBL" id="OB660340">
    <property type="protein sequence ID" value="CAD7224269.1"/>
    <property type="molecule type" value="Genomic_DNA"/>
</dbReference>
<feature type="region of interest" description="Disordered" evidence="11">
    <location>
        <begin position="175"/>
        <end position="297"/>
    </location>
</feature>
<feature type="compositionally biased region" description="Pro residues" evidence="11">
    <location>
        <begin position="490"/>
        <end position="500"/>
    </location>
</feature>
<dbReference type="GO" id="GO:0030314">
    <property type="term" value="C:junctional membrane complex"/>
    <property type="evidence" value="ECO:0007669"/>
    <property type="project" value="InterPro"/>
</dbReference>
<dbReference type="SUPFAM" id="SSF82185">
    <property type="entry name" value="Histone H3 K4-specific methyltransferase SET7/9 N-terminal domain"/>
    <property type="match status" value="2"/>
</dbReference>
<dbReference type="Gene3D" id="2.20.110.10">
    <property type="entry name" value="Histone H3 K4-specific methyltransferase SET7/9 N-terminal domain"/>
    <property type="match status" value="3"/>
</dbReference>
<feature type="transmembrane region" description="Helical" evidence="12">
    <location>
        <begin position="984"/>
        <end position="1003"/>
    </location>
</feature>
<dbReference type="PANTHER" id="PTHR23085">
    <property type="entry name" value="GH28348P"/>
    <property type="match status" value="1"/>
</dbReference>
<dbReference type="GO" id="GO:0005789">
    <property type="term" value="C:endoplasmic reticulum membrane"/>
    <property type="evidence" value="ECO:0007669"/>
    <property type="project" value="UniProtKB-SubCell"/>
</dbReference>
<feature type="compositionally biased region" description="Low complexity" evidence="11">
    <location>
        <begin position="259"/>
        <end position="277"/>
    </location>
</feature>
<feature type="region of interest" description="Disordered" evidence="11">
    <location>
        <begin position="567"/>
        <end position="598"/>
    </location>
</feature>
<dbReference type="Pfam" id="PF02493">
    <property type="entry name" value="MORN"/>
    <property type="match status" value="7"/>
</dbReference>
<feature type="compositionally biased region" description="Polar residues" evidence="11">
    <location>
        <begin position="285"/>
        <end position="297"/>
    </location>
</feature>
<evidence type="ECO:0000256" key="11">
    <source>
        <dbReference type="SAM" id="MobiDB-lite"/>
    </source>
</evidence>
<evidence type="ECO:0000256" key="2">
    <source>
        <dbReference type="ARBA" id="ARBA00004184"/>
    </source>
</evidence>
<gene>
    <name evidence="13" type="ORF">CTOB1V02_LOCUS2239</name>
</gene>
<keyword evidence="6 12" id="KW-0812">Transmembrane</keyword>
<sequence length="1004" mass="112157">MGDSGMHPPTSQSSGPTPPVKGGRFDFDDGGTYCGGWEDGRAHGHGVCTGPKGQGEYSGSWHFGFEVSGVYTWPSGACYEGQWQNGKRHGLGVETRGRWVYKGEWTQGYKGRYGVRQSLTSNAKYEGTWVQGLQDGYGSETYADGGTYQGQWHRGMRQGYGVRASAPFGMATHLKQKDSSVPITNRPSIVSIHGDANKIPESPSGKDEARGGFVLKVRSDEPPKRRGSLSEKPVTLKPRSLIKKLRKQKSTGDIDKRTTTASMRSTASTSSWTTSDSGIPEGQDESNASFVTQDEQVDPTVTETYMGEWKNDKRSGFGVSERSDGLKYEGEWYNNKKFGYGVTTFRDGTKEEGKYKNNVLITSEKKKHLFLIRSAKFRERIEQAVSAANRAYKIALQKADIAISRTANARGKAEHAEIASMHAREDADEARKVAKQFAPDFQSPGEVLSNITRLVKDTVPILRQPGGMKELSPAPHFNQQTIRDTSPYPQMKPPQQPPYPDIQITSGSTTHLDEPQSNLLLDHRYDKQSRDRAQQEQQQRDQDRQKEMAAQQQKAAAQQIMSQNQQQQLLMQQPASQVQQNTLHSQQQKFSNQQQQMMPNQEQMMTNQQQMMANQPQMMANQPQMMANQSQMMANQSQMMANQPQMMGNQSQGLPPSTQHQQYPHQQNLLMQQQQSSRYDPQSSVGGRNYGYPQTDSMYSSGQSGPPPSAYDQYPQGMEAGSQQQPLYSDTNRRPNQFPAVQPIHVHAPFIRPYDGRTSPAGEAPIHSPSTRPPPGSHYHTPPIPAQQYNTEVAMEDHFDHYRRSNSRDRSVDRYSSGGGRSRYSSRTNLTSSSRPPIHDSMNRGRTPGSPGSRPASPRSMATPTTPHEFSPLPSSIPSLESLASSSGPKRTESLYINPVTKPKPDPSTSASGRGPRKRKKSLPDEQQLPKTPLQMTREEVALLSHHQRLTNRRQAEEAERYRANPLLYLTSPQVQDWCSRQQLVIVVFVVNVVLAGMFFKLLT</sequence>
<evidence type="ECO:0000256" key="10">
    <source>
        <dbReference type="ARBA" id="ARBA00023136"/>
    </source>
</evidence>
<dbReference type="AlphaFoldDB" id="A0A7R8W5U6"/>
<feature type="region of interest" description="Disordered" evidence="11">
    <location>
        <begin position="801"/>
        <end position="935"/>
    </location>
</feature>
<organism evidence="13">
    <name type="scientific">Cyprideis torosa</name>
    <dbReference type="NCBI Taxonomy" id="163714"/>
    <lineage>
        <taxon>Eukaryota</taxon>
        <taxon>Metazoa</taxon>
        <taxon>Ecdysozoa</taxon>
        <taxon>Arthropoda</taxon>
        <taxon>Crustacea</taxon>
        <taxon>Oligostraca</taxon>
        <taxon>Ostracoda</taxon>
        <taxon>Podocopa</taxon>
        <taxon>Podocopida</taxon>
        <taxon>Cytherocopina</taxon>
        <taxon>Cytheroidea</taxon>
        <taxon>Cytherideidae</taxon>
        <taxon>Cyprideis</taxon>
    </lineage>
</organism>
<keyword evidence="10 12" id="KW-0472">Membrane</keyword>
<feature type="compositionally biased region" description="Polar residues" evidence="11">
    <location>
        <begin position="648"/>
        <end position="660"/>
    </location>
</feature>
<evidence type="ECO:0000313" key="13">
    <source>
        <dbReference type="EMBL" id="CAD7224269.1"/>
    </source>
</evidence>
<feature type="region of interest" description="Disordered" evidence="11">
    <location>
        <begin position="465"/>
        <end position="550"/>
    </location>
</feature>
<feature type="region of interest" description="Disordered" evidence="11">
    <location>
        <begin position="670"/>
        <end position="737"/>
    </location>
</feature>
<comment type="subcellular location">
    <subcellularLocation>
        <location evidence="3">Cell membrane</location>
    </subcellularLocation>
    <subcellularLocation>
        <location evidence="2">Endomembrane system</location>
        <topology evidence="2">Peripheral membrane protein</topology>
    </subcellularLocation>
    <subcellularLocation>
        <location evidence="1">Endoplasmic reticulum membrane</location>
        <topology evidence="1">Single-pass type IV membrane protein</topology>
    </subcellularLocation>
</comment>
<evidence type="ECO:0000256" key="1">
    <source>
        <dbReference type="ARBA" id="ARBA00004163"/>
    </source>
</evidence>